<evidence type="ECO:0000313" key="2">
    <source>
        <dbReference type="Proteomes" id="UP000654993"/>
    </source>
</evidence>
<reference evidence="1" key="2">
    <citation type="journal article" date="2021" name="Data Brief">
        <title>Draft genome sequence data of the facultative, thermophilic, xylanolytic bacterium Paenibacillus sp. strain DA-C8.</title>
        <authorList>
            <person name="Chhe C."/>
            <person name="Uke A."/>
            <person name="Baramee S."/>
            <person name="Ungkulpasvich U."/>
            <person name="Tachaapaikoon C."/>
            <person name="Pason P."/>
            <person name="Waeonukul R."/>
            <person name="Ratanakhanokchai K."/>
            <person name="Kosugi A."/>
        </authorList>
    </citation>
    <scope>NUCLEOTIDE SEQUENCE</scope>
    <source>
        <strain evidence="1">DA-C8</strain>
    </source>
</reference>
<dbReference type="EMBL" id="BMAQ01000001">
    <property type="protein sequence ID" value="GFR36863.1"/>
    <property type="molecule type" value="Genomic_DNA"/>
</dbReference>
<keyword evidence="2" id="KW-1185">Reference proteome</keyword>
<proteinExistence type="predicted"/>
<gene>
    <name evidence="1" type="ORF">PRECH8_01590</name>
</gene>
<evidence type="ECO:0000313" key="1">
    <source>
        <dbReference type="EMBL" id="GFR36863.1"/>
    </source>
</evidence>
<sequence length="53" mass="6233">MVKSERVKVIIHCKRCGEKFTLRGRRVQDKIETGFKQCICSNDQDFEMITVDI</sequence>
<organism evidence="1 2">
    <name type="scientific">Insulibacter thermoxylanivorax</name>
    <dbReference type="NCBI Taxonomy" id="2749268"/>
    <lineage>
        <taxon>Bacteria</taxon>
        <taxon>Bacillati</taxon>
        <taxon>Bacillota</taxon>
        <taxon>Bacilli</taxon>
        <taxon>Bacillales</taxon>
        <taxon>Paenibacillaceae</taxon>
        <taxon>Insulibacter</taxon>
    </lineage>
</organism>
<protein>
    <submittedName>
        <fullName evidence="1">Uncharacterized protein</fullName>
    </submittedName>
</protein>
<dbReference type="Proteomes" id="UP000654993">
    <property type="component" value="Unassembled WGS sequence"/>
</dbReference>
<name>A0A916VEK3_9BACL</name>
<accession>A0A916VEK3</accession>
<comment type="caution">
    <text evidence="1">The sequence shown here is derived from an EMBL/GenBank/DDBJ whole genome shotgun (WGS) entry which is preliminary data.</text>
</comment>
<dbReference type="AlphaFoldDB" id="A0A916VEK3"/>
<reference evidence="1" key="1">
    <citation type="submission" date="2020-08" db="EMBL/GenBank/DDBJ databases">
        <authorList>
            <person name="Uke A."/>
            <person name="Chhe C."/>
            <person name="Baramee S."/>
            <person name="Kosugi A."/>
        </authorList>
    </citation>
    <scope>NUCLEOTIDE SEQUENCE</scope>
    <source>
        <strain evidence="1">DA-C8</strain>
    </source>
</reference>